<sequence length="221" mass="24309">MVMESEIKVKIARKIRLLTMGLLLSTSTVYGGLVAVASKQQAKGVISDVTIYLDHPILSSGGTVMVLPTEVGKEVWAQQQGLENPAEGDRVLDNVRPTQSSDRRLGVIVFAPVSVVRFHFPRGGNYKFAFAPLDRSKASDLEGRTKLLRHGEGTDVDPRTGKDVHQPRIITVHVMGTEANEEKSLDADTGTKFVALEHYYTCRKFEQAVACDASSDRDERP</sequence>
<protein>
    <submittedName>
        <fullName evidence="1">Uncharacterized protein</fullName>
    </submittedName>
</protein>
<evidence type="ECO:0000313" key="2">
    <source>
        <dbReference type="Proteomes" id="UP000035017"/>
    </source>
</evidence>
<dbReference type="Proteomes" id="UP000035017">
    <property type="component" value="Unassembled WGS sequence"/>
</dbReference>
<reference evidence="1 2" key="1">
    <citation type="submission" date="2014-12" db="EMBL/GenBank/DDBJ databases">
        <title>16Stimator: statistical estimation of ribosomal gene copy numbers from draft genome assemblies.</title>
        <authorList>
            <person name="Perisin M.A."/>
            <person name="Vetter M."/>
            <person name="Gilbert J.A."/>
            <person name="Bergelson J."/>
        </authorList>
    </citation>
    <scope>NUCLEOTIDE SEQUENCE [LARGE SCALE GENOMIC DNA]</scope>
    <source>
        <strain evidence="1 2">MEJ076</strain>
    </source>
</reference>
<evidence type="ECO:0000313" key="1">
    <source>
        <dbReference type="EMBL" id="KIQ00003.1"/>
    </source>
</evidence>
<proteinExistence type="predicted"/>
<comment type="caution">
    <text evidence="1">The sequence shown here is derived from an EMBL/GenBank/DDBJ whole genome shotgun (WGS) entry which is preliminary data.</text>
</comment>
<dbReference type="AlphaFoldDB" id="A0A0D0JWJ9"/>
<organism evidence="1 2">
    <name type="scientific">Agrobacterium tumefaciens</name>
    <dbReference type="NCBI Taxonomy" id="358"/>
    <lineage>
        <taxon>Bacteria</taxon>
        <taxon>Pseudomonadati</taxon>
        <taxon>Pseudomonadota</taxon>
        <taxon>Alphaproteobacteria</taxon>
        <taxon>Hyphomicrobiales</taxon>
        <taxon>Rhizobiaceae</taxon>
        <taxon>Rhizobium/Agrobacterium group</taxon>
        <taxon>Agrobacterium</taxon>
        <taxon>Agrobacterium tumefaciens complex</taxon>
    </lineage>
</organism>
<dbReference type="EMBL" id="JXQV01000022">
    <property type="protein sequence ID" value="KIQ00003.1"/>
    <property type="molecule type" value="Genomic_DNA"/>
</dbReference>
<accession>A0A0D0JWJ9</accession>
<gene>
    <name evidence="1" type="ORF">RU07_17605</name>
</gene>
<name>A0A0D0JWJ9_AGRTU</name>